<dbReference type="AlphaFoldDB" id="A0A2V4E2W0"/>
<dbReference type="RefSeq" id="WP_110433774.1">
    <property type="nucleotide sequence ID" value="NZ_QGLR01000011.1"/>
</dbReference>
<dbReference type="EMBL" id="QGLR01000011">
    <property type="protein sequence ID" value="PXZ06873.1"/>
    <property type="molecule type" value="Genomic_DNA"/>
</dbReference>
<accession>A0A2V4E2W0</accession>
<protein>
    <submittedName>
        <fullName evidence="1">Uncharacterized protein</fullName>
    </submittedName>
</protein>
<evidence type="ECO:0000313" key="2">
    <source>
        <dbReference type="Proteomes" id="UP000247932"/>
    </source>
</evidence>
<comment type="caution">
    <text evidence="1">The sequence shown here is derived from an EMBL/GenBank/DDBJ whole genome shotgun (WGS) entry which is preliminary data.</text>
</comment>
<dbReference type="OrthoDB" id="8596416at2"/>
<evidence type="ECO:0000313" key="1">
    <source>
        <dbReference type="EMBL" id="PXZ06873.1"/>
    </source>
</evidence>
<organism evidence="1 2">
    <name type="scientific">Gilliamella apicola</name>
    <dbReference type="NCBI Taxonomy" id="1196095"/>
    <lineage>
        <taxon>Bacteria</taxon>
        <taxon>Pseudomonadati</taxon>
        <taxon>Pseudomonadota</taxon>
        <taxon>Gammaproteobacteria</taxon>
        <taxon>Orbales</taxon>
        <taxon>Orbaceae</taxon>
        <taxon>Gilliamella</taxon>
    </lineage>
</organism>
<reference evidence="1 2" key="1">
    <citation type="submission" date="2018-05" db="EMBL/GenBank/DDBJ databases">
        <title>Reference genomes for bee gut microbiota database.</title>
        <authorList>
            <person name="Ellegaard K.M."/>
        </authorList>
    </citation>
    <scope>NUCLEOTIDE SEQUENCE [LARGE SCALE GENOMIC DNA]</scope>
    <source>
        <strain evidence="1 2">ESL0182</strain>
    </source>
</reference>
<gene>
    <name evidence="1" type="ORF">DKK70_09415</name>
</gene>
<name>A0A2V4E2W0_9GAMM</name>
<dbReference type="Proteomes" id="UP000247932">
    <property type="component" value="Unassembled WGS sequence"/>
</dbReference>
<proteinExistence type="predicted"/>
<sequence>MAGKTIGIMIIINGFEGNFTLSIINRALKVSKLLTANESKTSNITGKLDKDYFESVYGKENVHQGGGNYKETKDNINNNQAAKQLPSMSTQTGKWMDTNTRFKVEGGQMTTQLGQGKGMEIFNNNIVHFEKVQ</sequence>
<keyword evidence="2" id="KW-1185">Reference proteome</keyword>